<proteinExistence type="predicted"/>
<protein>
    <submittedName>
        <fullName evidence="3">Type IV pilus assembly protein PilO</fullName>
    </submittedName>
</protein>
<keyword evidence="2" id="KW-0472">Membrane</keyword>
<organism evidence="3 4">
    <name type="scientific">Deinococcus hopiensis KR-140</name>
    <dbReference type="NCBI Taxonomy" id="695939"/>
    <lineage>
        <taxon>Bacteria</taxon>
        <taxon>Thermotogati</taxon>
        <taxon>Deinococcota</taxon>
        <taxon>Deinococci</taxon>
        <taxon>Deinococcales</taxon>
        <taxon>Deinococcaceae</taxon>
        <taxon>Deinococcus</taxon>
    </lineage>
</organism>
<feature type="region of interest" description="Disordered" evidence="1">
    <location>
        <begin position="198"/>
        <end position="228"/>
    </location>
</feature>
<dbReference type="RefSeq" id="WP_084049834.1">
    <property type="nucleotide sequence ID" value="NZ_FWWU01000009.1"/>
</dbReference>
<dbReference type="GO" id="GO:0043683">
    <property type="term" value="P:type IV pilus assembly"/>
    <property type="evidence" value="ECO:0007669"/>
    <property type="project" value="InterPro"/>
</dbReference>
<evidence type="ECO:0000256" key="2">
    <source>
        <dbReference type="SAM" id="Phobius"/>
    </source>
</evidence>
<reference evidence="3 4" key="1">
    <citation type="submission" date="2017-04" db="EMBL/GenBank/DDBJ databases">
        <authorList>
            <person name="Afonso C.L."/>
            <person name="Miller P.J."/>
            <person name="Scott M.A."/>
            <person name="Spackman E."/>
            <person name="Goraichik I."/>
            <person name="Dimitrov K.M."/>
            <person name="Suarez D.L."/>
            <person name="Swayne D.E."/>
        </authorList>
    </citation>
    <scope>NUCLEOTIDE SEQUENCE [LARGE SCALE GENOMIC DNA]</scope>
    <source>
        <strain evidence="3 4">KR-140</strain>
    </source>
</reference>
<keyword evidence="4" id="KW-1185">Reference proteome</keyword>
<dbReference type="Pfam" id="PF04350">
    <property type="entry name" value="PilO"/>
    <property type="match status" value="1"/>
</dbReference>
<sequence length="228" mass="24000">MSASSVPARAALPKLAPRSLFLIVLAACALLLIAWYFGRFQPRKNEVVQLQGDLDLLRTQAETYRAAQRGLPALRKTVAGLQVESEQFLRALPPTTQFGDVLDEMRQDVYASGAEMTAYTTQAAQISGLPAGVRPLSVNLGITGQFAEVFRALRSIETMNRFTTVSGLSLTLPKATSFNPQLTSTLNLTVYTFDPTQAGATPGTAPAAPGAAPGAAPAPAAAPQGGNQ</sequence>
<feature type="transmembrane region" description="Helical" evidence="2">
    <location>
        <begin position="20"/>
        <end position="38"/>
    </location>
</feature>
<evidence type="ECO:0000313" key="3">
    <source>
        <dbReference type="EMBL" id="SMB94928.1"/>
    </source>
</evidence>
<dbReference type="GO" id="GO:0043107">
    <property type="term" value="P:type IV pilus-dependent motility"/>
    <property type="evidence" value="ECO:0007669"/>
    <property type="project" value="InterPro"/>
</dbReference>
<dbReference type="Proteomes" id="UP000192582">
    <property type="component" value="Unassembled WGS sequence"/>
</dbReference>
<gene>
    <name evidence="3" type="ORF">SAMN00790413_02602</name>
</gene>
<dbReference type="OrthoDB" id="74093at2"/>
<dbReference type="EMBL" id="FWWU01000009">
    <property type="protein sequence ID" value="SMB94928.1"/>
    <property type="molecule type" value="Genomic_DNA"/>
</dbReference>
<evidence type="ECO:0000256" key="1">
    <source>
        <dbReference type="SAM" id="MobiDB-lite"/>
    </source>
</evidence>
<dbReference type="Gene3D" id="3.30.70.60">
    <property type="match status" value="1"/>
</dbReference>
<keyword evidence="2" id="KW-1133">Transmembrane helix</keyword>
<evidence type="ECO:0000313" key="4">
    <source>
        <dbReference type="Proteomes" id="UP000192582"/>
    </source>
</evidence>
<accession>A0A1W1VNM1</accession>
<dbReference type="STRING" id="695939.SAMN00790413_02602"/>
<dbReference type="InterPro" id="IPR014717">
    <property type="entry name" value="Transl_elong_EF1B/ribsomal_bS6"/>
</dbReference>
<keyword evidence="2" id="KW-0812">Transmembrane</keyword>
<dbReference type="InterPro" id="IPR007445">
    <property type="entry name" value="PilO"/>
</dbReference>
<name>A0A1W1VNM1_9DEIO</name>
<dbReference type="AlphaFoldDB" id="A0A1W1VNM1"/>